<organism evidence="2 3">
    <name type="scientific">Malacoplasma iowae 695</name>
    <dbReference type="NCBI Taxonomy" id="1048830"/>
    <lineage>
        <taxon>Bacteria</taxon>
        <taxon>Bacillati</taxon>
        <taxon>Mycoplasmatota</taxon>
        <taxon>Mycoplasmoidales</taxon>
        <taxon>Mycoplasmoidaceae</taxon>
        <taxon>Malacoplasma</taxon>
    </lineage>
</organism>
<sequence length="450" mass="52566">MKDQLIDINIKKILENWTVPMALRELYANALDETVLCNLDSYPKITYQNNELKIVDFGRGIKTDDFVQNENVEKINSDNMIGKFGIGLKDSIAVLFRNNKRITIQSNKGIFTPVLNNKQGIDENIETIHISKKNSNDDFIGTTITINDISLDEYNEFTSFFTFFSPNLYKINSNYGDLILNLNNNISKIFYNNMQVSEDAGLIFSYNINKPNKRFLKSLNRERTFISRDGYSDSIVKIIRSLDKKDPYFLKVINSIYDSRNDNNNSEWNFIDVKEFVLKNIDKKIIIFNNNDKQNAVFESYAKDEGYELCYLNNKDYIALENRGIYTINKFIYDFTSSYETQEIKEWDFNTEESNNWDDAIYYLKNLSLKWKKFKILYNKINFIVIEDHPSAKGITNGMQIEIVRKCLNNKKELISTLLHEICHVISESDDGTIEFESCLTECMGYIADY</sequence>
<dbReference type="InterPro" id="IPR058987">
    <property type="entry name" value="MPN635_N"/>
</dbReference>
<dbReference type="Pfam" id="PF25856">
    <property type="entry name" value="MPN635_N"/>
    <property type="match status" value="1"/>
</dbReference>
<feature type="domain" description="MPN635 N-terminal" evidence="1">
    <location>
        <begin position="155"/>
        <end position="242"/>
    </location>
</feature>
<name>A0A6P1LKQ2_MALIO</name>
<dbReference type="KEGG" id="miw:EER00_01090"/>
<dbReference type="EMBL" id="CP033512">
    <property type="protein sequence ID" value="QHG89493.1"/>
    <property type="molecule type" value="Genomic_DNA"/>
</dbReference>
<dbReference type="GeneID" id="96866774"/>
<dbReference type="SUPFAM" id="SSF55874">
    <property type="entry name" value="ATPase domain of HSP90 chaperone/DNA topoisomerase II/histidine kinase"/>
    <property type="match status" value="1"/>
</dbReference>
<proteinExistence type="predicted"/>
<dbReference type="RefSeq" id="WP_004025248.1">
    <property type="nucleotide sequence ID" value="NZ_AGFP01000047.1"/>
</dbReference>
<evidence type="ECO:0000313" key="3">
    <source>
        <dbReference type="Proteomes" id="UP000464283"/>
    </source>
</evidence>
<dbReference type="OrthoDB" id="5241077at2"/>
<dbReference type="InterPro" id="IPR036890">
    <property type="entry name" value="HATPase_C_sf"/>
</dbReference>
<dbReference type="AlphaFoldDB" id="A0A6P1LKQ2"/>
<evidence type="ECO:0000259" key="1">
    <source>
        <dbReference type="Pfam" id="PF25856"/>
    </source>
</evidence>
<dbReference type="Proteomes" id="UP000464283">
    <property type="component" value="Chromosome"/>
</dbReference>
<protein>
    <recommendedName>
        <fullName evidence="1">MPN635 N-terminal domain-containing protein</fullName>
    </recommendedName>
</protein>
<accession>A0A6P1LKQ2</accession>
<reference evidence="3" key="1">
    <citation type="submission" date="2018-11" db="EMBL/GenBank/DDBJ databases">
        <title>The first complete genome sequence of Mycoplasma iowae strain 695.</title>
        <authorList>
            <person name="Ghanem M."/>
            <person name="El-Gazzar M."/>
        </authorList>
    </citation>
    <scope>NUCLEOTIDE SEQUENCE [LARGE SCALE GENOMIC DNA]</scope>
    <source>
        <strain evidence="3">695</strain>
    </source>
</reference>
<evidence type="ECO:0000313" key="2">
    <source>
        <dbReference type="EMBL" id="QHG89493.1"/>
    </source>
</evidence>
<gene>
    <name evidence="2" type="ORF">EER00_01090</name>
</gene>